<comment type="caution">
    <text evidence="2">The sequence shown here is derived from an EMBL/GenBank/DDBJ whole genome shotgun (WGS) entry which is preliminary data.</text>
</comment>
<dbReference type="Proteomes" id="UP000245956">
    <property type="component" value="Unassembled WGS sequence"/>
</dbReference>
<feature type="compositionally biased region" description="Polar residues" evidence="1">
    <location>
        <begin position="218"/>
        <end position="227"/>
    </location>
</feature>
<reference evidence="2 3" key="1">
    <citation type="journal article" date="2016" name="Front. Microbiol.">
        <title>Genome and transcriptome sequences reveal the specific parasitism of the nematophagous Purpureocillium lilacinum 36-1.</title>
        <authorList>
            <person name="Xie J."/>
            <person name="Li S."/>
            <person name="Mo C."/>
            <person name="Xiao X."/>
            <person name="Peng D."/>
            <person name="Wang G."/>
            <person name="Xiao Y."/>
        </authorList>
    </citation>
    <scope>NUCLEOTIDE SEQUENCE [LARGE SCALE GENOMIC DNA]</scope>
    <source>
        <strain evidence="2 3">36-1</strain>
    </source>
</reference>
<accession>A0A2U3ECG2</accession>
<dbReference type="EMBL" id="LCWV01000006">
    <property type="protein sequence ID" value="PWI72188.1"/>
    <property type="molecule type" value="Genomic_DNA"/>
</dbReference>
<protein>
    <submittedName>
        <fullName evidence="2">Uncharacterized protein</fullName>
    </submittedName>
</protein>
<dbReference type="AlphaFoldDB" id="A0A2U3ECG2"/>
<sequence>MMNTATPSGRDATPDVAASGPTPSGAAKPTRPAGLEEGRDSGYFDSSASNASGSPRLSLSAAPAFMQDGTPPRSLDDEYLADRVNPDKPGDTDYTIGSWGHDNDSDKTALFPEYHPAPFPSESPQWIHRVKDLTLQAILGRKAMARRGKRKARARKIRTTNKIAGPDQPVPMASSVLMPPQPATEAERTHVANAVSESLGSRPQMGPPRPCSCGTPDHSGSSCIFGH</sequence>
<proteinExistence type="predicted"/>
<name>A0A2U3ECG2_PURLI</name>
<evidence type="ECO:0000313" key="3">
    <source>
        <dbReference type="Proteomes" id="UP000245956"/>
    </source>
</evidence>
<feature type="compositionally biased region" description="Polar residues" evidence="1">
    <location>
        <begin position="44"/>
        <end position="57"/>
    </location>
</feature>
<evidence type="ECO:0000313" key="2">
    <source>
        <dbReference type="EMBL" id="PWI72188.1"/>
    </source>
</evidence>
<feature type="compositionally biased region" description="Basic and acidic residues" evidence="1">
    <location>
        <begin position="74"/>
        <end position="91"/>
    </location>
</feature>
<feature type="region of interest" description="Disordered" evidence="1">
    <location>
        <begin position="1"/>
        <end position="101"/>
    </location>
</feature>
<feature type="region of interest" description="Disordered" evidence="1">
    <location>
        <begin position="163"/>
        <end position="227"/>
    </location>
</feature>
<organism evidence="2 3">
    <name type="scientific">Purpureocillium lilacinum</name>
    <name type="common">Paecilomyces lilacinus</name>
    <dbReference type="NCBI Taxonomy" id="33203"/>
    <lineage>
        <taxon>Eukaryota</taxon>
        <taxon>Fungi</taxon>
        <taxon>Dikarya</taxon>
        <taxon>Ascomycota</taxon>
        <taxon>Pezizomycotina</taxon>
        <taxon>Sordariomycetes</taxon>
        <taxon>Hypocreomycetidae</taxon>
        <taxon>Hypocreales</taxon>
        <taxon>Ophiocordycipitaceae</taxon>
        <taxon>Purpureocillium</taxon>
    </lineage>
</organism>
<evidence type="ECO:0000256" key="1">
    <source>
        <dbReference type="SAM" id="MobiDB-lite"/>
    </source>
</evidence>
<gene>
    <name evidence="2" type="ORF">PCL_10811</name>
</gene>